<keyword evidence="1" id="KW-0805">Transcription regulation</keyword>
<dbReference type="Gene3D" id="1.10.10.10">
    <property type="entry name" value="Winged helix-like DNA-binding domain superfamily/Winged helix DNA-binding domain"/>
    <property type="match status" value="1"/>
</dbReference>
<proteinExistence type="predicted"/>
<dbReference type="SUPFAM" id="SSF55718">
    <property type="entry name" value="SCP-like"/>
    <property type="match status" value="1"/>
</dbReference>
<keyword evidence="2" id="KW-0238">DNA-binding</keyword>
<evidence type="ECO:0000256" key="2">
    <source>
        <dbReference type="ARBA" id="ARBA00023125"/>
    </source>
</evidence>
<evidence type="ECO:0000256" key="3">
    <source>
        <dbReference type="ARBA" id="ARBA00023163"/>
    </source>
</evidence>
<protein>
    <submittedName>
        <fullName evidence="6">Winged helix-turn-helix transcriptional regulator</fullName>
    </submittedName>
</protein>
<dbReference type="InterPro" id="IPR036388">
    <property type="entry name" value="WH-like_DNA-bd_sf"/>
</dbReference>
<reference evidence="6 7" key="1">
    <citation type="journal article" date="2019" name="Int. J. Syst. Evol. Microbiol.">
        <title>The Global Catalogue of Microorganisms (GCM) 10K type strain sequencing project: providing services to taxonomists for standard genome sequencing and annotation.</title>
        <authorList>
            <consortium name="The Broad Institute Genomics Platform"/>
            <consortium name="The Broad Institute Genome Sequencing Center for Infectious Disease"/>
            <person name="Wu L."/>
            <person name="Ma J."/>
        </authorList>
    </citation>
    <scope>NUCLEOTIDE SEQUENCE [LARGE SCALE GENOMIC DNA]</scope>
    <source>
        <strain evidence="6 7">JCM 11117</strain>
    </source>
</reference>
<feature type="compositionally biased region" description="Basic and acidic residues" evidence="4">
    <location>
        <begin position="256"/>
        <end position="266"/>
    </location>
</feature>
<evidence type="ECO:0000313" key="7">
    <source>
        <dbReference type="Proteomes" id="UP001499967"/>
    </source>
</evidence>
<dbReference type="InterPro" id="IPR036390">
    <property type="entry name" value="WH_DNA-bd_sf"/>
</dbReference>
<feature type="region of interest" description="Disordered" evidence="4">
    <location>
        <begin position="224"/>
        <end position="266"/>
    </location>
</feature>
<dbReference type="InterPro" id="IPR002577">
    <property type="entry name" value="HTH_HxlR"/>
</dbReference>
<feature type="domain" description="HTH hxlR-type" evidence="5">
    <location>
        <begin position="8"/>
        <end position="105"/>
    </location>
</feature>
<dbReference type="EMBL" id="BAAAHP010000180">
    <property type="protein sequence ID" value="GAA0897337.1"/>
    <property type="molecule type" value="Genomic_DNA"/>
</dbReference>
<evidence type="ECO:0000256" key="4">
    <source>
        <dbReference type="SAM" id="MobiDB-lite"/>
    </source>
</evidence>
<dbReference type="InterPro" id="IPR011991">
    <property type="entry name" value="ArsR-like_HTH"/>
</dbReference>
<dbReference type="PANTHER" id="PTHR33204">
    <property type="entry name" value="TRANSCRIPTIONAL REGULATOR, MARR FAMILY"/>
    <property type="match status" value="1"/>
</dbReference>
<keyword evidence="7" id="KW-1185">Reference proteome</keyword>
<keyword evidence="3" id="KW-0804">Transcription</keyword>
<dbReference type="CDD" id="cd00090">
    <property type="entry name" value="HTH_ARSR"/>
    <property type="match status" value="1"/>
</dbReference>
<evidence type="ECO:0000259" key="5">
    <source>
        <dbReference type="PROSITE" id="PS51118"/>
    </source>
</evidence>
<dbReference type="SUPFAM" id="SSF46785">
    <property type="entry name" value="Winged helix' DNA-binding domain"/>
    <property type="match status" value="1"/>
</dbReference>
<evidence type="ECO:0000313" key="6">
    <source>
        <dbReference type="EMBL" id="GAA0897337.1"/>
    </source>
</evidence>
<comment type="caution">
    <text evidence="6">The sequence shown here is derived from an EMBL/GenBank/DDBJ whole genome shotgun (WGS) entry which is preliminary data.</text>
</comment>
<dbReference type="PANTHER" id="PTHR33204:SF18">
    <property type="entry name" value="TRANSCRIPTIONAL REGULATORY PROTEIN"/>
    <property type="match status" value="1"/>
</dbReference>
<dbReference type="InterPro" id="IPR036527">
    <property type="entry name" value="SCP2_sterol-bd_dom_sf"/>
</dbReference>
<name>A0ABN1N8J3_9PSEU</name>
<feature type="compositionally biased region" description="Low complexity" evidence="4">
    <location>
        <begin position="224"/>
        <end position="245"/>
    </location>
</feature>
<dbReference type="Pfam" id="PF01638">
    <property type="entry name" value="HxlR"/>
    <property type="match status" value="1"/>
</dbReference>
<dbReference type="PROSITE" id="PS51118">
    <property type="entry name" value="HTH_HXLR"/>
    <property type="match status" value="1"/>
</dbReference>
<gene>
    <name evidence="6" type="ORF">GCM10009559_57840</name>
</gene>
<dbReference type="RefSeq" id="WP_343944790.1">
    <property type="nucleotide sequence ID" value="NZ_BAAAHP010000180.1"/>
</dbReference>
<accession>A0ABN1N8J3</accession>
<sequence>MRTYGQYCPIARGAEIFAERWTPLIIRNLHLGCGSFGEILEGAPGLSRTLLSQRLKQLERFGIVASTATPGRRGRHYELTPAGHDLFAVCRSLGEWGAHWLEIAPEHLDPFVALWSMCNMLRRDRLPERRVVIRFDFTGRRRPERYWLLVERGDTEICKTYPGLDEDLFVTAEAEAFVKWHAGQLSWAEAVRDGRIRLHGPTWLVRAFPTWNARSGFAHITPAAGAGTATSRRSSSTSPCARPSPRGTPSGRSRARVPDARRPPSR</sequence>
<dbReference type="Proteomes" id="UP001499967">
    <property type="component" value="Unassembled WGS sequence"/>
</dbReference>
<organism evidence="6 7">
    <name type="scientific">Pseudonocardia zijingensis</name>
    <dbReference type="NCBI Taxonomy" id="153376"/>
    <lineage>
        <taxon>Bacteria</taxon>
        <taxon>Bacillati</taxon>
        <taxon>Actinomycetota</taxon>
        <taxon>Actinomycetes</taxon>
        <taxon>Pseudonocardiales</taxon>
        <taxon>Pseudonocardiaceae</taxon>
        <taxon>Pseudonocardia</taxon>
    </lineage>
</organism>
<evidence type="ECO:0000256" key="1">
    <source>
        <dbReference type="ARBA" id="ARBA00023015"/>
    </source>
</evidence>